<dbReference type="PROSITE" id="PS50850">
    <property type="entry name" value="MFS"/>
    <property type="match status" value="1"/>
</dbReference>
<dbReference type="RefSeq" id="WP_121128415.1">
    <property type="nucleotide sequence ID" value="NZ_JBHUFK010000023.1"/>
</dbReference>
<evidence type="ECO:0000256" key="2">
    <source>
        <dbReference type="ARBA" id="ARBA00022448"/>
    </source>
</evidence>
<feature type="transmembrane region" description="Helical" evidence="6">
    <location>
        <begin position="142"/>
        <end position="167"/>
    </location>
</feature>
<dbReference type="AlphaFoldDB" id="A0A494Z687"/>
<dbReference type="Pfam" id="PF07690">
    <property type="entry name" value="MFS_1"/>
    <property type="match status" value="1"/>
</dbReference>
<keyword evidence="9" id="KW-1185">Reference proteome</keyword>
<evidence type="ECO:0000256" key="5">
    <source>
        <dbReference type="ARBA" id="ARBA00023136"/>
    </source>
</evidence>
<accession>A0A494Z687</accession>
<dbReference type="GO" id="GO:0005886">
    <property type="term" value="C:plasma membrane"/>
    <property type="evidence" value="ECO:0007669"/>
    <property type="project" value="UniProtKB-SubCell"/>
</dbReference>
<feature type="transmembrane region" description="Helical" evidence="6">
    <location>
        <begin position="108"/>
        <end position="130"/>
    </location>
</feature>
<dbReference type="OrthoDB" id="2086294at2"/>
<dbReference type="PANTHER" id="PTHR23526">
    <property type="entry name" value="INTEGRAL MEMBRANE TRANSPORT PROTEIN-RELATED"/>
    <property type="match status" value="1"/>
</dbReference>
<dbReference type="SUPFAM" id="SSF103473">
    <property type="entry name" value="MFS general substrate transporter"/>
    <property type="match status" value="1"/>
</dbReference>
<evidence type="ECO:0000256" key="3">
    <source>
        <dbReference type="ARBA" id="ARBA00022692"/>
    </source>
</evidence>
<feature type="transmembrane region" description="Helical" evidence="6">
    <location>
        <begin position="50"/>
        <end position="70"/>
    </location>
</feature>
<reference evidence="8 9" key="1">
    <citation type="journal article" date="2015" name="Antonie Van Leeuwenhoek">
        <title>Oceanobacillus bengalensis sp. nov., a bacterium isolated from seawater of the Bay of Bengal.</title>
        <authorList>
            <person name="Yongchang O."/>
            <person name="Xiang W."/>
            <person name="Wang G."/>
        </authorList>
    </citation>
    <scope>NUCLEOTIDE SEQUENCE [LARGE SCALE GENOMIC DNA]</scope>
    <source>
        <strain evidence="8 9">MCCC 1K00260</strain>
    </source>
</reference>
<keyword evidence="2" id="KW-0813">Transport</keyword>
<evidence type="ECO:0000256" key="6">
    <source>
        <dbReference type="SAM" id="Phobius"/>
    </source>
</evidence>
<dbReference type="Gene3D" id="1.20.1250.20">
    <property type="entry name" value="MFS general substrate transporter like domains"/>
    <property type="match status" value="1"/>
</dbReference>
<dbReference type="InterPro" id="IPR020846">
    <property type="entry name" value="MFS_dom"/>
</dbReference>
<feature type="transmembrane region" description="Helical" evidence="6">
    <location>
        <begin position="380"/>
        <end position="398"/>
    </location>
</feature>
<dbReference type="PROSITE" id="PS00217">
    <property type="entry name" value="SUGAR_TRANSPORT_2"/>
    <property type="match status" value="1"/>
</dbReference>
<dbReference type="Proteomes" id="UP000281813">
    <property type="component" value="Unassembled WGS sequence"/>
</dbReference>
<feature type="domain" description="Major facilitator superfamily (MFS) profile" evidence="7">
    <location>
        <begin position="1"/>
        <end position="201"/>
    </location>
</feature>
<feature type="transmembrane region" description="Helical" evidence="6">
    <location>
        <begin position="20"/>
        <end position="44"/>
    </location>
</feature>
<dbReference type="PANTHER" id="PTHR23526:SF2">
    <property type="entry name" value="MAJOR FACILITATOR SUPERFAMILY (MFS) PROFILE DOMAIN-CONTAINING PROTEIN"/>
    <property type="match status" value="1"/>
</dbReference>
<evidence type="ECO:0000259" key="7">
    <source>
        <dbReference type="PROSITE" id="PS50850"/>
    </source>
</evidence>
<evidence type="ECO:0000313" key="9">
    <source>
        <dbReference type="Proteomes" id="UP000281813"/>
    </source>
</evidence>
<comment type="caution">
    <text evidence="8">The sequence shown here is derived from an EMBL/GenBank/DDBJ whole genome shotgun (WGS) entry which is preliminary data.</text>
</comment>
<keyword evidence="4 6" id="KW-1133">Transmembrane helix</keyword>
<evidence type="ECO:0000313" key="8">
    <source>
        <dbReference type="EMBL" id="RKQ17825.1"/>
    </source>
</evidence>
<dbReference type="InterPro" id="IPR052528">
    <property type="entry name" value="Sugar_transport-like"/>
</dbReference>
<gene>
    <name evidence="8" type="ORF">D8M05_02745</name>
</gene>
<dbReference type="GO" id="GO:0022857">
    <property type="term" value="F:transmembrane transporter activity"/>
    <property type="evidence" value="ECO:0007669"/>
    <property type="project" value="InterPro"/>
</dbReference>
<protein>
    <submittedName>
        <fullName evidence="8">MFS transporter</fullName>
    </submittedName>
</protein>
<feature type="transmembrane region" description="Helical" evidence="6">
    <location>
        <begin position="228"/>
        <end position="247"/>
    </location>
</feature>
<feature type="transmembrane region" description="Helical" evidence="6">
    <location>
        <begin position="253"/>
        <end position="273"/>
    </location>
</feature>
<feature type="transmembrane region" description="Helical" evidence="6">
    <location>
        <begin position="173"/>
        <end position="196"/>
    </location>
</feature>
<sequence length="423" mass="48210">MQKTLQTFLKKLNISRDLLLLLLIGGFYSLGIFLSNTFVNIYLWRQSGDYVTIAVYHLATNLFMGLTFILAGRVAKKVDRIIVLRLGVTFLALFFLCVLLIGDAASKYNFLLGSLLGIGYGFYWLAFNVLTFEITEPDTRDFFNGFLGILQSLGGMVGPLLAGIIISKMSDNIGYTTIFTISFTLFILAVVLSFFINRRKAEGTFYFKRILAERHHNKNWKRILHAHFFQGMREGVFAFVISIWVFVVTQSEFALGTFNLVLSGLSAVLYFIVTKFIKPAFRKKAILLGALLVYFSIFIILFEINYLLLIIYAIIIGIAFPIINVPYISLTYDVIGKARKAGEMRIEYIVIRELFLNIGRLVSVIIFLIAVYFFEAERVIPVLLVMLGSGHLFIYLFVKNIYLGSSPKKEILMKEQITDEKNR</sequence>
<dbReference type="InterPro" id="IPR005829">
    <property type="entry name" value="Sugar_transporter_CS"/>
</dbReference>
<evidence type="ECO:0000256" key="4">
    <source>
        <dbReference type="ARBA" id="ARBA00022989"/>
    </source>
</evidence>
<feature type="transmembrane region" description="Helical" evidence="6">
    <location>
        <begin position="354"/>
        <end position="374"/>
    </location>
</feature>
<dbReference type="EMBL" id="RBZO01000003">
    <property type="protein sequence ID" value="RKQ17825.1"/>
    <property type="molecule type" value="Genomic_DNA"/>
</dbReference>
<dbReference type="InterPro" id="IPR036259">
    <property type="entry name" value="MFS_trans_sf"/>
</dbReference>
<feature type="transmembrane region" description="Helical" evidence="6">
    <location>
        <begin position="285"/>
        <end position="304"/>
    </location>
</feature>
<evidence type="ECO:0000256" key="1">
    <source>
        <dbReference type="ARBA" id="ARBA00004651"/>
    </source>
</evidence>
<organism evidence="8 9">
    <name type="scientific">Oceanobacillus bengalensis</name>
    <dbReference type="NCBI Taxonomy" id="1435466"/>
    <lineage>
        <taxon>Bacteria</taxon>
        <taxon>Bacillati</taxon>
        <taxon>Bacillota</taxon>
        <taxon>Bacilli</taxon>
        <taxon>Bacillales</taxon>
        <taxon>Bacillaceae</taxon>
        <taxon>Oceanobacillus</taxon>
    </lineage>
</organism>
<keyword evidence="3 6" id="KW-0812">Transmembrane</keyword>
<keyword evidence="5 6" id="KW-0472">Membrane</keyword>
<proteinExistence type="predicted"/>
<name>A0A494Z687_9BACI</name>
<feature type="transmembrane region" description="Helical" evidence="6">
    <location>
        <begin position="82"/>
        <end position="102"/>
    </location>
</feature>
<comment type="subcellular location">
    <subcellularLocation>
        <location evidence="1">Cell membrane</location>
        <topology evidence="1">Multi-pass membrane protein</topology>
    </subcellularLocation>
</comment>
<dbReference type="InterPro" id="IPR011701">
    <property type="entry name" value="MFS"/>
</dbReference>
<feature type="transmembrane region" description="Helical" evidence="6">
    <location>
        <begin position="310"/>
        <end position="334"/>
    </location>
</feature>